<proteinExistence type="inferred from homology"/>
<feature type="binding site" evidence="11">
    <location>
        <position position="147"/>
    </location>
    <ligand>
        <name>NAD(+)</name>
        <dbReference type="ChEBI" id="CHEBI:57540"/>
    </ligand>
</feature>
<evidence type="ECO:0000256" key="11">
    <source>
        <dbReference type="HAMAP-Rule" id="MF_00110"/>
    </source>
</evidence>
<evidence type="ECO:0000259" key="14">
    <source>
        <dbReference type="Pfam" id="PF24621"/>
    </source>
</evidence>
<evidence type="ECO:0000313" key="16">
    <source>
        <dbReference type="Proteomes" id="UP000236655"/>
    </source>
</evidence>
<keyword evidence="6 11" id="KW-0862">Zinc</keyword>
<evidence type="ECO:0000313" key="15">
    <source>
        <dbReference type="EMBL" id="AUR52118.1"/>
    </source>
</evidence>
<keyword evidence="9 11" id="KW-0456">Lyase</keyword>
<sequence>MISSINVNIPPKPARSYPIVIASGLLKNAQEWIAEYCHSGKVVIISDDTVAKMYGELLCDNLQASGYQVELIIFPSGENSKNIATKTAIEEEMFAFGCDRHTLCVALGGGVVGDMAGFIAATYMRGMDFIQVPTSMLAMIDSSVGGKVAVNSSYGKNNIGAFWQPKAVIMDIDLLKSLPKDQIINGFFEAVKIFLTCDGEHFEFCESHLDLILALEEKSLIKVLQKAVALKAMVVEIDEEERNLRMILNYGHTIAHALEKLSKYVIMHGFAVGLGMLIEAKVANLLGLLADTDFIRVSKFLSRLDINTSILKSYDNQSIIAAMRGDKKNLNQETVLVLLTGIGSVKNIDNKVAFPVAESVIAEALDYVRTSSLG</sequence>
<feature type="domain" description="3-dehydroquinate synthase N-terminal" evidence="13">
    <location>
        <begin position="72"/>
        <end position="184"/>
    </location>
</feature>
<dbReference type="InterPro" id="IPR030963">
    <property type="entry name" value="DHQ_synth_fam"/>
</dbReference>
<dbReference type="GO" id="GO:0008652">
    <property type="term" value="P:amino acid biosynthetic process"/>
    <property type="evidence" value="ECO:0007669"/>
    <property type="project" value="UniProtKB-KW"/>
</dbReference>
<comment type="pathway">
    <text evidence="11">Metabolic intermediate biosynthesis; chorismate biosynthesis; chorismate from D-erythrose 4-phosphate and phosphoenolpyruvate: step 2/7.</text>
</comment>
<keyword evidence="8 11" id="KW-0057">Aromatic amino acid biosynthesis</keyword>
<reference evidence="16" key="1">
    <citation type="submission" date="2017-11" db="EMBL/GenBank/DDBJ databases">
        <authorList>
            <person name="Chan K.G."/>
            <person name="Lee L.S."/>
        </authorList>
    </citation>
    <scope>NUCLEOTIDE SEQUENCE [LARGE SCALE GENOMIC DNA]</scope>
    <source>
        <strain evidence="16">DSM 100970</strain>
    </source>
</reference>
<dbReference type="Pfam" id="PF01761">
    <property type="entry name" value="DHQ_synthase"/>
    <property type="match status" value="1"/>
</dbReference>
<dbReference type="PIRSF" id="PIRSF001455">
    <property type="entry name" value="DHQ_synth"/>
    <property type="match status" value="1"/>
</dbReference>
<dbReference type="UniPathway" id="UPA00053">
    <property type="reaction ID" value="UER00085"/>
</dbReference>
<feature type="binding site" evidence="11">
    <location>
        <position position="156"/>
    </location>
    <ligand>
        <name>NAD(+)</name>
        <dbReference type="ChEBI" id="CHEBI:57540"/>
    </ligand>
</feature>
<evidence type="ECO:0000256" key="2">
    <source>
        <dbReference type="ARBA" id="ARBA00001947"/>
    </source>
</evidence>
<dbReference type="PANTHER" id="PTHR43622:SF1">
    <property type="entry name" value="3-DEHYDROQUINATE SYNTHASE"/>
    <property type="match status" value="1"/>
</dbReference>
<dbReference type="Gene3D" id="1.20.1090.10">
    <property type="entry name" value="Dehydroquinate synthase-like - alpha domain"/>
    <property type="match status" value="1"/>
</dbReference>
<dbReference type="SUPFAM" id="SSF56796">
    <property type="entry name" value="Dehydroquinate synthase-like"/>
    <property type="match status" value="1"/>
</dbReference>
<evidence type="ECO:0000256" key="12">
    <source>
        <dbReference type="NCBIfam" id="TIGR01357"/>
    </source>
</evidence>
<organism evidence="15 16">
    <name type="scientific">Aquella oligotrophica</name>
    <dbReference type="NCBI Taxonomy" id="2067065"/>
    <lineage>
        <taxon>Bacteria</taxon>
        <taxon>Pseudomonadati</taxon>
        <taxon>Pseudomonadota</taxon>
        <taxon>Betaproteobacteria</taxon>
        <taxon>Neisseriales</taxon>
        <taxon>Neisseriaceae</taxon>
        <taxon>Aquella</taxon>
    </lineage>
</organism>
<dbReference type="GO" id="GO:0009073">
    <property type="term" value="P:aromatic amino acid family biosynthetic process"/>
    <property type="evidence" value="ECO:0007669"/>
    <property type="project" value="UniProtKB-KW"/>
</dbReference>
<comment type="subcellular location">
    <subcellularLocation>
        <location evidence="11">Cytoplasm</location>
    </subcellularLocation>
</comment>
<evidence type="ECO:0000256" key="5">
    <source>
        <dbReference type="ARBA" id="ARBA00022741"/>
    </source>
</evidence>
<dbReference type="EC" id="4.2.3.4" evidence="11 12"/>
<keyword evidence="11" id="KW-0963">Cytoplasm</keyword>
<protein>
    <recommendedName>
        <fullName evidence="11 12">3-dehydroquinate synthase</fullName>
        <shortName evidence="11">DHQS</shortName>
        <ecNumber evidence="11 12">4.2.3.4</ecNumber>
    </recommendedName>
</protein>
<dbReference type="KEGG" id="nba:CUN60_07315"/>
<dbReference type="OrthoDB" id="9806583at2"/>
<keyword evidence="11" id="KW-0028">Amino-acid biosynthesis</keyword>
<dbReference type="Pfam" id="PF24621">
    <property type="entry name" value="DHQS_C"/>
    <property type="match status" value="1"/>
</dbReference>
<comment type="function">
    <text evidence="3 11">Catalyzes the conversion of 3-deoxy-D-arabino-heptulosonate 7-phosphate (DAHP) to dehydroquinate (DHQ).</text>
</comment>
<feature type="domain" description="3-dehydroquinate synthase C-terminal" evidence="14">
    <location>
        <begin position="186"/>
        <end position="329"/>
    </location>
</feature>
<feature type="binding site" evidence="11">
    <location>
        <begin position="76"/>
        <end position="81"/>
    </location>
    <ligand>
        <name>NAD(+)</name>
        <dbReference type="ChEBI" id="CHEBI:57540"/>
    </ligand>
</feature>
<dbReference type="GO" id="GO:0009423">
    <property type="term" value="P:chorismate biosynthetic process"/>
    <property type="evidence" value="ECO:0007669"/>
    <property type="project" value="UniProtKB-UniRule"/>
</dbReference>
<dbReference type="Gene3D" id="3.40.50.1970">
    <property type="match status" value="1"/>
</dbReference>
<comment type="cofactor">
    <cofactor evidence="11">
        <name>Co(2+)</name>
        <dbReference type="ChEBI" id="CHEBI:48828"/>
    </cofactor>
    <cofactor evidence="11">
        <name>Zn(2+)</name>
        <dbReference type="ChEBI" id="CHEBI:29105"/>
    </cofactor>
    <text evidence="11">Binds 1 divalent metal cation per subunit. Can use either Co(2+) or Zn(2+).</text>
</comment>
<feature type="binding site" evidence="11">
    <location>
        <position position="268"/>
    </location>
    <ligand>
        <name>Zn(2+)</name>
        <dbReference type="ChEBI" id="CHEBI:29105"/>
    </ligand>
</feature>
<keyword evidence="7 11" id="KW-0520">NAD</keyword>
<dbReference type="CDD" id="cd08195">
    <property type="entry name" value="DHQS"/>
    <property type="match status" value="1"/>
</dbReference>
<dbReference type="RefSeq" id="WP_102951414.1">
    <property type="nucleotide sequence ID" value="NZ_CP024847.1"/>
</dbReference>
<evidence type="ECO:0000256" key="8">
    <source>
        <dbReference type="ARBA" id="ARBA00023141"/>
    </source>
</evidence>
<dbReference type="InterPro" id="IPR050071">
    <property type="entry name" value="Dehydroquinate_synthase"/>
</dbReference>
<keyword evidence="5 11" id="KW-0547">Nucleotide-binding</keyword>
<evidence type="ECO:0000256" key="1">
    <source>
        <dbReference type="ARBA" id="ARBA00001911"/>
    </source>
</evidence>
<evidence type="ECO:0000256" key="4">
    <source>
        <dbReference type="ARBA" id="ARBA00022723"/>
    </source>
</evidence>
<evidence type="ECO:0000256" key="9">
    <source>
        <dbReference type="ARBA" id="ARBA00023239"/>
    </source>
</evidence>
<feature type="binding site" evidence="11">
    <location>
        <position position="252"/>
    </location>
    <ligand>
        <name>Zn(2+)</name>
        <dbReference type="ChEBI" id="CHEBI:29105"/>
    </ligand>
</feature>
<dbReference type="InterPro" id="IPR030960">
    <property type="entry name" value="DHQS/DOIS_N"/>
</dbReference>
<dbReference type="NCBIfam" id="TIGR01357">
    <property type="entry name" value="aroB"/>
    <property type="match status" value="1"/>
</dbReference>
<comment type="similarity">
    <text evidence="11">Belongs to the sugar phosphate cyclases superfamily. Dehydroquinate synthase family.</text>
</comment>
<keyword evidence="10 11" id="KW-0170">Cobalt</keyword>
<dbReference type="InterPro" id="IPR056179">
    <property type="entry name" value="DHQS_C"/>
</dbReference>
<keyword evidence="16" id="KW-1185">Reference proteome</keyword>
<feature type="binding site" evidence="11">
    <location>
        <begin position="134"/>
        <end position="135"/>
    </location>
    <ligand>
        <name>NAD(+)</name>
        <dbReference type="ChEBI" id="CHEBI:57540"/>
    </ligand>
</feature>
<feature type="binding site" evidence="11">
    <location>
        <begin position="110"/>
        <end position="114"/>
    </location>
    <ligand>
        <name>NAD(+)</name>
        <dbReference type="ChEBI" id="CHEBI:57540"/>
    </ligand>
</feature>
<dbReference type="HAMAP" id="MF_00110">
    <property type="entry name" value="DHQ_synthase"/>
    <property type="match status" value="1"/>
</dbReference>
<dbReference type="GO" id="GO:0000166">
    <property type="term" value="F:nucleotide binding"/>
    <property type="evidence" value="ECO:0007669"/>
    <property type="project" value="UniProtKB-KW"/>
</dbReference>
<dbReference type="PANTHER" id="PTHR43622">
    <property type="entry name" value="3-DEHYDROQUINATE SYNTHASE"/>
    <property type="match status" value="1"/>
</dbReference>
<dbReference type="AlphaFoldDB" id="A0A2I7N6P3"/>
<dbReference type="Proteomes" id="UP000236655">
    <property type="component" value="Chromosome"/>
</dbReference>
<feature type="binding site" evidence="11">
    <location>
        <position position="189"/>
    </location>
    <ligand>
        <name>Zn(2+)</name>
        <dbReference type="ChEBI" id="CHEBI:29105"/>
    </ligand>
</feature>
<dbReference type="FunFam" id="3.40.50.1970:FF:000007">
    <property type="entry name" value="Pentafunctional AROM polypeptide"/>
    <property type="match status" value="1"/>
</dbReference>
<dbReference type="GO" id="GO:0046872">
    <property type="term" value="F:metal ion binding"/>
    <property type="evidence" value="ECO:0007669"/>
    <property type="project" value="UniProtKB-KW"/>
</dbReference>
<comment type="cofactor">
    <cofactor evidence="1 11">
        <name>NAD(+)</name>
        <dbReference type="ChEBI" id="CHEBI:57540"/>
    </cofactor>
</comment>
<dbReference type="GO" id="GO:0003856">
    <property type="term" value="F:3-dehydroquinate synthase activity"/>
    <property type="evidence" value="ECO:0007669"/>
    <property type="project" value="UniProtKB-UniRule"/>
</dbReference>
<dbReference type="EMBL" id="CP024847">
    <property type="protein sequence ID" value="AUR52118.1"/>
    <property type="molecule type" value="Genomic_DNA"/>
</dbReference>
<accession>A0A2I7N6P3</accession>
<dbReference type="InterPro" id="IPR016037">
    <property type="entry name" value="DHQ_synth_AroB"/>
</dbReference>
<comment type="caution">
    <text evidence="11">Lacks conserved residue(s) required for the propagation of feature annotation.</text>
</comment>
<gene>
    <name evidence="11 15" type="primary">aroB</name>
    <name evidence="15" type="ORF">CUN60_07315</name>
</gene>
<evidence type="ECO:0000256" key="7">
    <source>
        <dbReference type="ARBA" id="ARBA00023027"/>
    </source>
</evidence>
<evidence type="ECO:0000256" key="6">
    <source>
        <dbReference type="ARBA" id="ARBA00022833"/>
    </source>
</evidence>
<dbReference type="GO" id="GO:0005737">
    <property type="term" value="C:cytoplasm"/>
    <property type="evidence" value="ECO:0007669"/>
    <property type="project" value="UniProtKB-SubCell"/>
</dbReference>
<evidence type="ECO:0000256" key="3">
    <source>
        <dbReference type="ARBA" id="ARBA00003485"/>
    </source>
</evidence>
<name>A0A2I7N6P3_9NEIS</name>
<comment type="catalytic activity">
    <reaction evidence="11">
        <text>7-phospho-2-dehydro-3-deoxy-D-arabino-heptonate = 3-dehydroquinate + phosphate</text>
        <dbReference type="Rhea" id="RHEA:21968"/>
        <dbReference type="ChEBI" id="CHEBI:32364"/>
        <dbReference type="ChEBI" id="CHEBI:43474"/>
        <dbReference type="ChEBI" id="CHEBI:58394"/>
        <dbReference type="EC" id="4.2.3.4"/>
    </reaction>
</comment>
<evidence type="ECO:0000259" key="13">
    <source>
        <dbReference type="Pfam" id="PF01761"/>
    </source>
</evidence>
<keyword evidence="4 11" id="KW-0479">Metal-binding</keyword>
<comment type="cofactor">
    <cofactor evidence="2">
        <name>Zn(2+)</name>
        <dbReference type="ChEBI" id="CHEBI:29105"/>
    </cofactor>
</comment>
<evidence type="ECO:0000256" key="10">
    <source>
        <dbReference type="ARBA" id="ARBA00023285"/>
    </source>
</evidence>